<dbReference type="AlphaFoldDB" id="A0A401S2W0"/>
<evidence type="ECO:0000313" key="4">
    <source>
        <dbReference type="Proteomes" id="UP000287033"/>
    </source>
</evidence>
<evidence type="ECO:0000313" key="3">
    <source>
        <dbReference type="EMBL" id="GCC24698.1"/>
    </source>
</evidence>
<evidence type="ECO:0000256" key="2">
    <source>
        <dbReference type="ARBA" id="ARBA00022927"/>
    </source>
</evidence>
<name>A0A401S2W0_CHIPU</name>
<proteinExistence type="inferred from homology"/>
<dbReference type="InterPro" id="IPR001619">
    <property type="entry name" value="Sec1-like"/>
</dbReference>
<evidence type="ECO:0008006" key="5">
    <source>
        <dbReference type="Google" id="ProtNLM"/>
    </source>
</evidence>
<dbReference type="Proteomes" id="UP000287033">
    <property type="component" value="Unassembled WGS sequence"/>
</dbReference>
<dbReference type="SUPFAM" id="SSF56815">
    <property type="entry name" value="Sec1/munc18-like (SM) proteins"/>
    <property type="match status" value="1"/>
</dbReference>
<dbReference type="InterPro" id="IPR027482">
    <property type="entry name" value="Sec1-like_dom2"/>
</dbReference>
<dbReference type="STRING" id="137246.A0A401S2W0"/>
<dbReference type="GO" id="GO:0016192">
    <property type="term" value="P:vesicle-mediated transport"/>
    <property type="evidence" value="ECO:0007669"/>
    <property type="project" value="InterPro"/>
</dbReference>
<dbReference type="Pfam" id="PF00995">
    <property type="entry name" value="Sec1"/>
    <property type="match status" value="1"/>
</dbReference>
<gene>
    <name evidence="3" type="ORF">chiPu_0003100</name>
</gene>
<dbReference type="PANTHER" id="PTHR11679">
    <property type="entry name" value="VESICLE PROTEIN SORTING-ASSOCIATED"/>
    <property type="match status" value="1"/>
</dbReference>
<comment type="caution">
    <text evidence="3">The sequence shown here is derived from an EMBL/GenBank/DDBJ whole genome shotgun (WGS) entry which is preliminary data.</text>
</comment>
<accession>A0A401S2W0</accession>
<sequence length="683" mass="75679">MSDGANADTGMGPGLALADRSWGKVCTKVKKAVVFMDAACAESLHWAGGMDRLLQAGALNVKEFSSFEAGASGQLKAVFVVSTLLRGRTADVIRDIVTLSSFQYCVVITAVSHSVHLFANNMMVDMEQELVFEEFGDLLSQWMGNMNYTGEVMHLPILIAPIAPHLCITAAYSSLFSFVPQDLKLINKNRPDKKKFGSLNDIDFQSLPFELQIQIRSLVSTLNSMLELLQLKEDCFAVGPTSRIIAGELANCPQAKHRRKTAQHKASIVFLDRTLDLSGSVAHHGDCLVEKILGLLPKFPGLTSDVKVNMMDLTSVQSNEDTQNMIAPGCLAQPNDPSAKALWESMLNMKQKEAVMEVRRHLVEAASKENLPIKMSLGRVTPEQLNSYVQLFKINLKALENHCELLQLTMATVQTLGHPSYSKWDNFLAFERLLLQALGDCDLSRVLTQFLPMIKSYEERDNSDYNLEEILVLLVYIYSVVGELKVDNVVDKAECDVKKALLQTLCDEPNLSDLLQEITGCSSASALTFDKAASVVDQAFETLRSLTRARAHMKQFKAVYSPSDDIHQATYKPLVKQVIEGIFHPDRSDIVDIEYMSGGLTELLKTGFSMFMKVSRPHPSDHPLLILFLVGGVTASEVRMIKESVSMHKPSCQVIVLATRLLNPLDVTRLIFATDRLHPDIGI</sequence>
<evidence type="ECO:0000256" key="1">
    <source>
        <dbReference type="ARBA" id="ARBA00009884"/>
    </source>
</evidence>
<dbReference type="GO" id="GO:0015031">
    <property type="term" value="P:protein transport"/>
    <property type="evidence" value="ECO:0007669"/>
    <property type="project" value="UniProtKB-KW"/>
</dbReference>
<dbReference type="OrthoDB" id="549905at2759"/>
<keyword evidence="2" id="KW-0813">Transport</keyword>
<keyword evidence="2" id="KW-0653">Protein transport</keyword>
<reference evidence="3 4" key="1">
    <citation type="journal article" date="2018" name="Nat. Ecol. Evol.">
        <title>Shark genomes provide insights into elasmobranch evolution and the origin of vertebrates.</title>
        <authorList>
            <person name="Hara Y"/>
            <person name="Yamaguchi K"/>
            <person name="Onimaru K"/>
            <person name="Kadota M"/>
            <person name="Koyanagi M"/>
            <person name="Keeley SD"/>
            <person name="Tatsumi K"/>
            <person name="Tanaka K"/>
            <person name="Motone F"/>
            <person name="Kageyama Y"/>
            <person name="Nozu R"/>
            <person name="Adachi N"/>
            <person name="Nishimura O"/>
            <person name="Nakagawa R"/>
            <person name="Tanegashima C"/>
            <person name="Kiyatake I"/>
            <person name="Matsumoto R"/>
            <person name="Murakumo K"/>
            <person name="Nishida K"/>
            <person name="Terakita A"/>
            <person name="Kuratani S"/>
            <person name="Sato K"/>
            <person name="Hyodo S Kuraku.S."/>
        </authorList>
    </citation>
    <scope>NUCLEOTIDE SEQUENCE [LARGE SCALE GENOMIC DNA]</scope>
</reference>
<dbReference type="Gene3D" id="3.40.50.1910">
    <property type="match status" value="1"/>
</dbReference>
<comment type="similarity">
    <text evidence="1">Belongs to the STXBP/unc-18/SEC1 family.</text>
</comment>
<protein>
    <recommendedName>
        <fullName evidence="5">Sec1 family domain-containing protein 2</fullName>
    </recommendedName>
</protein>
<organism evidence="3 4">
    <name type="scientific">Chiloscyllium punctatum</name>
    <name type="common">Brownbanded bambooshark</name>
    <name type="synonym">Hemiscyllium punctatum</name>
    <dbReference type="NCBI Taxonomy" id="137246"/>
    <lineage>
        <taxon>Eukaryota</taxon>
        <taxon>Metazoa</taxon>
        <taxon>Chordata</taxon>
        <taxon>Craniata</taxon>
        <taxon>Vertebrata</taxon>
        <taxon>Chondrichthyes</taxon>
        <taxon>Elasmobranchii</taxon>
        <taxon>Galeomorphii</taxon>
        <taxon>Galeoidea</taxon>
        <taxon>Orectolobiformes</taxon>
        <taxon>Hemiscylliidae</taxon>
        <taxon>Chiloscyllium</taxon>
    </lineage>
</organism>
<keyword evidence="4" id="KW-1185">Reference proteome</keyword>
<dbReference type="OMA" id="FHEYESL"/>
<dbReference type="Gene3D" id="1.25.40.60">
    <property type="match status" value="1"/>
</dbReference>
<dbReference type="InterPro" id="IPR036045">
    <property type="entry name" value="Sec1-like_sf"/>
</dbReference>
<dbReference type="EMBL" id="BEZZ01000064">
    <property type="protein sequence ID" value="GCC24698.1"/>
    <property type="molecule type" value="Genomic_DNA"/>
</dbReference>